<evidence type="ECO:0008006" key="4">
    <source>
        <dbReference type="Google" id="ProtNLM"/>
    </source>
</evidence>
<protein>
    <recommendedName>
        <fullName evidence="4">Anti-sigma factor</fullName>
    </recommendedName>
</protein>
<keyword evidence="3" id="KW-1185">Reference proteome</keyword>
<sequence length="203" mass="23104">MVCKDAQAVMHDLLDQTNSQPDEEFMEHMQICPACDRHMQMLTHTIGAVRGLEWLEAPQSITWNVMRQISHNFGNRRSWMFRWHMREGIVIAACICLAFIGGVWWAEPGQFSVLDAAPDARLSIVHNQVIIPTGMVYRGNLTISNGDVIVHGKVDGNVTALNGHVILASGAAIRGHTEEIHAFWQTTQYYFGKMWDTIVRWFR</sequence>
<dbReference type="EMBL" id="CP089291">
    <property type="protein sequence ID" value="UOF91939.1"/>
    <property type="molecule type" value="Genomic_DNA"/>
</dbReference>
<proteinExistence type="predicted"/>
<dbReference type="Proteomes" id="UP000830167">
    <property type="component" value="Chromosome"/>
</dbReference>
<gene>
    <name evidence="2" type="ORF">LSG31_06780</name>
</gene>
<accession>A0ABY4CPQ1</accession>
<evidence type="ECO:0000256" key="1">
    <source>
        <dbReference type="SAM" id="Phobius"/>
    </source>
</evidence>
<dbReference type="RefSeq" id="WP_347438629.1">
    <property type="nucleotide sequence ID" value="NZ_CP089291.1"/>
</dbReference>
<feature type="transmembrane region" description="Helical" evidence="1">
    <location>
        <begin position="88"/>
        <end position="106"/>
    </location>
</feature>
<keyword evidence="1" id="KW-0472">Membrane</keyword>
<reference evidence="2" key="1">
    <citation type="submission" date="2021-12" db="EMBL/GenBank/DDBJ databases">
        <title>Alicyclobacillaceae gen. nov., sp. nov., isolated from chalcocite enrichment system.</title>
        <authorList>
            <person name="Jiang Z."/>
        </authorList>
    </citation>
    <scope>NUCLEOTIDE SEQUENCE</scope>
    <source>
        <strain evidence="2">MYW30-H2</strain>
    </source>
</reference>
<organism evidence="2 3">
    <name type="scientific">Fodinisporobacter ferrooxydans</name>
    <dbReference type="NCBI Taxonomy" id="2901836"/>
    <lineage>
        <taxon>Bacteria</taxon>
        <taxon>Bacillati</taxon>
        <taxon>Bacillota</taxon>
        <taxon>Bacilli</taxon>
        <taxon>Bacillales</taxon>
        <taxon>Alicyclobacillaceae</taxon>
        <taxon>Fodinisporobacter</taxon>
    </lineage>
</organism>
<keyword evidence="1" id="KW-1133">Transmembrane helix</keyword>
<name>A0ABY4CPQ1_9BACL</name>
<keyword evidence="1" id="KW-0812">Transmembrane</keyword>
<evidence type="ECO:0000313" key="3">
    <source>
        <dbReference type="Proteomes" id="UP000830167"/>
    </source>
</evidence>
<evidence type="ECO:0000313" key="2">
    <source>
        <dbReference type="EMBL" id="UOF91939.1"/>
    </source>
</evidence>